<dbReference type="InterPro" id="IPR009057">
    <property type="entry name" value="Homeodomain-like_sf"/>
</dbReference>
<dbReference type="Gene3D" id="3.40.50.300">
    <property type="entry name" value="P-loop containing nucleotide triphosphate hydrolases"/>
    <property type="match status" value="1"/>
</dbReference>
<sequence length="472" mass="52060">MTETALKRLENAVPGEGANDAPGLGIQGSILVVDDEPGIRSFLQRSLAKNYPLVEVAENVERAEALRQRCHFDLIILDIRLPGKSGAEWLEELRGQGIRTEVIFMTAYADLETAITALRAGASDFILKPFRLEQMLASVRRCLEQRWMARENFLLRRQVQSLFGMDGMVGHTQAMRDVAAVIQRVSPTPSTVLIEGESGTGKELVARSIHRNSGRKGPFVPMNCGSISAELLESELFGHAKGAFTGAHAAREGLFSYANGGTLFLDEIGEMPLAMQAKLLRVLEERAIRPVGTDREVPVDVRILAATNRRLADEVAAGHFREDLFYRLNVLTLTVPPLRERVEDIPDLVRFFVGSLSRELGVPVLEFRDDDLRRLAVYSWPGNVRELRNVIERALLLGKPPGDCLVGAARGAEAAEAAAEQGYSLDLPLDEVEKRHMLAVLQAAEGNKSEAARRLGVSRKTLERKLQAWGEG</sequence>
<dbReference type="GO" id="GO:0005524">
    <property type="term" value="F:ATP binding"/>
    <property type="evidence" value="ECO:0007669"/>
    <property type="project" value="UniProtKB-KW"/>
</dbReference>
<dbReference type="OrthoDB" id="9804019at2"/>
<dbReference type="InterPro" id="IPR025662">
    <property type="entry name" value="Sigma_54_int_dom_ATP-bd_1"/>
</dbReference>
<evidence type="ECO:0000256" key="2">
    <source>
        <dbReference type="ARBA" id="ARBA00022840"/>
    </source>
</evidence>
<keyword evidence="3" id="KW-0805">Transcription regulation</keyword>
<dbReference type="SMART" id="SM00448">
    <property type="entry name" value="REC"/>
    <property type="match status" value="1"/>
</dbReference>
<evidence type="ECO:0000313" key="10">
    <source>
        <dbReference type="Proteomes" id="UP000252707"/>
    </source>
</evidence>
<dbReference type="SUPFAM" id="SSF52540">
    <property type="entry name" value="P-loop containing nucleoside triphosphate hydrolases"/>
    <property type="match status" value="1"/>
</dbReference>
<dbReference type="InterPro" id="IPR003593">
    <property type="entry name" value="AAA+_ATPase"/>
</dbReference>
<keyword evidence="5" id="KW-0804">Transcription</keyword>
<dbReference type="PRINTS" id="PR01590">
    <property type="entry name" value="HTHFIS"/>
</dbReference>
<dbReference type="AlphaFoldDB" id="A0A369BY61"/>
<comment type="caution">
    <text evidence="9">The sequence shown here is derived from an EMBL/GenBank/DDBJ whole genome shotgun (WGS) entry which is preliminary data.</text>
</comment>
<dbReference type="InterPro" id="IPR025944">
    <property type="entry name" value="Sigma_54_int_dom_CS"/>
</dbReference>
<dbReference type="InterPro" id="IPR001789">
    <property type="entry name" value="Sig_transdc_resp-reg_receiver"/>
</dbReference>
<dbReference type="Proteomes" id="UP000252707">
    <property type="component" value="Unassembled WGS sequence"/>
</dbReference>
<feature type="domain" description="Response regulatory" evidence="8">
    <location>
        <begin position="29"/>
        <end position="143"/>
    </location>
</feature>
<gene>
    <name evidence="9" type="ORF">DFQ59_10998</name>
</gene>
<keyword evidence="2" id="KW-0067">ATP-binding</keyword>
<evidence type="ECO:0000313" key="9">
    <source>
        <dbReference type="EMBL" id="RCX26569.1"/>
    </source>
</evidence>
<dbReference type="InterPro" id="IPR002078">
    <property type="entry name" value="Sigma_54_int"/>
</dbReference>
<dbReference type="Gene3D" id="1.10.10.60">
    <property type="entry name" value="Homeodomain-like"/>
    <property type="match status" value="1"/>
</dbReference>
<dbReference type="SMART" id="SM00382">
    <property type="entry name" value="AAA"/>
    <property type="match status" value="1"/>
</dbReference>
<dbReference type="Gene3D" id="1.10.8.60">
    <property type="match status" value="1"/>
</dbReference>
<dbReference type="PROSITE" id="PS50045">
    <property type="entry name" value="SIGMA54_INTERACT_4"/>
    <property type="match status" value="1"/>
</dbReference>
<evidence type="ECO:0000256" key="6">
    <source>
        <dbReference type="PROSITE-ProRule" id="PRU00169"/>
    </source>
</evidence>
<evidence type="ECO:0000259" key="7">
    <source>
        <dbReference type="PROSITE" id="PS50045"/>
    </source>
</evidence>
<dbReference type="Gene3D" id="3.40.50.2300">
    <property type="match status" value="1"/>
</dbReference>
<dbReference type="InterPro" id="IPR027417">
    <property type="entry name" value="P-loop_NTPase"/>
</dbReference>
<dbReference type="InterPro" id="IPR011006">
    <property type="entry name" value="CheY-like_superfamily"/>
</dbReference>
<dbReference type="Pfam" id="PF02954">
    <property type="entry name" value="HTH_8"/>
    <property type="match status" value="1"/>
</dbReference>
<evidence type="ECO:0000256" key="3">
    <source>
        <dbReference type="ARBA" id="ARBA00023015"/>
    </source>
</evidence>
<dbReference type="InterPro" id="IPR058031">
    <property type="entry name" value="AAA_lid_NorR"/>
</dbReference>
<dbReference type="PANTHER" id="PTHR32071">
    <property type="entry name" value="TRANSCRIPTIONAL REGULATORY PROTEIN"/>
    <property type="match status" value="1"/>
</dbReference>
<dbReference type="EMBL" id="QPJY01000009">
    <property type="protein sequence ID" value="RCX26569.1"/>
    <property type="molecule type" value="Genomic_DNA"/>
</dbReference>
<dbReference type="Pfam" id="PF00072">
    <property type="entry name" value="Response_reg"/>
    <property type="match status" value="1"/>
</dbReference>
<feature type="modified residue" description="4-aspartylphosphate" evidence="6">
    <location>
        <position position="78"/>
    </location>
</feature>
<keyword evidence="10" id="KW-1185">Reference proteome</keyword>
<protein>
    <submittedName>
        <fullName evidence="9">Two component Fis family sigma54 specific transcriptional regulator</fullName>
    </submittedName>
</protein>
<keyword evidence="1" id="KW-0547">Nucleotide-binding</keyword>
<dbReference type="GO" id="GO:0000160">
    <property type="term" value="P:phosphorelay signal transduction system"/>
    <property type="evidence" value="ECO:0007669"/>
    <property type="project" value="InterPro"/>
</dbReference>
<feature type="domain" description="Sigma-54 factor interaction" evidence="7">
    <location>
        <begin position="168"/>
        <end position="396"/>
    </location>
</feature>
<keyword evidence="4" id="KW-0238">DNA-binding</keyword>
<dbReference type="PROSITE" id="PS00688">
    <property type="entry name" value="SIGMA54_INTERACT_3"/>
    <property type="match status" value="1"/>
</dbReference>
<dbReference type="Pfam" id="PF00158">
    <property type="entry name" value="Sigma54_activat"/>
    <property type="match status" value="1"/>
</dbReference>
<dbReference type="CDD" id="cd00009">
    <property type="entry name" value="AAA"/>
    <property type="match status" value="1"/>
</dbReference>
<evidence type="ECO:0000256" key="4">
    <source>
        <dbReference type="ARBA" id="ARBA00023125"/>
    </source>
</evidence>
<dbReference type="PROSITE" id="PS00675">
    <property type="entry name" value="SIGMA54_INTERACT_1"/>
    <property type="match status" value="1"/>
</dbReference>
<dbReference type="SUPFAM" id="SSF46689">
    <property type="entry name" value="Homeodomain-like"/>
    <property type="match status" value="1"/>
</dbReference>
<evidence type="ECO:0000256" key="5">
    <source>
        <dbReference type="ARBA" id="ARBA00023163"/>
    </source>
</evidence>
<dbReference type="Pfam" id="PF25601">
    <property type="entry name" value="AAA_lid_14"/>
    <property type="match status" value="1"/>
</dbReference>
<proteinExistence type="predicted"/>
<name>A0A369BY61_9GAMM</name>
<dbReference type="GO" id="GO:0043565">
    <property type="term" value="F:sequence-specific DNA binding"/>
    <property type="evidence" value="ECO:0007669"/>
    <property type="project" value="InterPro"/>
</dbReference>
<dbReference type="SUPFAM" id="SSF52172">
    <property type="entry name" value="CheY-like"/>
    <property type="match status" value="1"/>
</dbReference>
<dbReference type="PROSITE" id="PS50110">
    <property type="entry name" value="RESPONSE_REGULATORY"/>
    <property type="match status" value="1"/>
</dbReference>
<dbReference type="FunFam" id="3.40.50.300:FF:000006">
    <property type="entry name" value="DNA-binding transcriptional regulator NtrC"/>
    <property type="match status" value="1"/>
</dbReference>
<dbReference type="PROSITE" id="PS00676">
    <property type="entry name" value="SIGMA54_INTERACT_2"/>
    <property type="match status" value="1"/>
</dbReference>
<dbReference type="InterPro" id="IPR002197">
    <property type="entry name" value="HTH_Fis"/>
</dbReference>
<evidence type="ECO:0000256" key="1">
    <source>
        <dbReference type="ARBA" id="ARBA00022741"/>
    </source>
</evidence>
<reference evidence="9 10" key="1">
    <citation type="submission" date="2018-07" db="EMBL/GenBank/DDBJ databases">
        <title>Genomic Encyclopedia of Type Strains, Phase IV (KMG-IV): sequencing the most valuable type-strain genomes for metagenomic binning, comparative biology and taxonomic classification.</title>
        <authorList>
            <person name="Goeker M."/>
        </authorList>
    </citation>
    <scope>NUCLEOTIDE SEQUENCE [LARGE SCALE GENOMIC DNA]</scope>
    <source>
        <strain evidence="9 10">DSM 26407</strain>
    </source>
</reference>
<keyword evidence="6" id="KW-0597">Phosphoprotein</keyword>
<dbReference type="RefSeq" id="WP_114280648.1">
    <property type="nucleotide sequence ID" value="NZ_QPJY01000009.1"/>
</dbReference>
<dbReference type="PANTHER" id="PTHR32071:SF91">
    <property type="entry name" value="TUNGSTATE-RESPONSIVE TWO COMPONENT SIGMA54-DEPENDENT SIGNAL TRANSDUCTION SYSTEM RESPONSE REGULATOR FIS FAMILY"/>
    <property type="match status" value="1"/>
</dbReference>
<dbReference type="InterPro" id="IPR025943">
    <property type="entry name" value="Sigma_54_int_dom_ATP-bd_2"/>
</dbReference>
<dbReference type="GO" id="GO:0006355">
    <property type="term" value="P:regulation of DNA-templated transcription"/>
    <property type="evidence" value="ECO:0007669"/>
    <property type="project" value="InterPro"/>
</dbReference>
<dbReference type="CDD" id="cd00156">
    <property type="entry name" value="REC"/>
    <property type="match status" value="1"/>
</dbReference>
<organism evidence="9 10">
    <name type="scientific">Thioalbus denitrificans</name>
    <dbReference type="NCBI Taxonomy" id="547122"/>
    <lineage>
        <taxon>Bacteria</taxon>
        <taxon>Pseudomonadati</taxon>
        <taxon>Pseudomonadota</taxon>
        <taxon>Gammaproteobacteria</taxon>
        <taxon>Chromatiales</taxon>
        <taxon>Ectothiorhodospiraceae</taxon>
        <taxon>Thioalbus</taxon>
    </lineage>
</organism>
<accession>A0A369BY61</accession>
<evidence type="ECO:0000259" key="8">
    <source>
        <dbReference type="PROSITE" id="PS50110"/>
    </source>
</evidence>